<feature type="region of interest" description="Disordered" evidence="1">
    <location>
        <begin position="248"/>
        <end position="270"/>
    </location>
</feature>
<evidence type="ECO:0000313" key="2">
    <source>
        <dbReference type="EMBL" id="NEX45830.1"/>
    </source>
</evidence>
<feature type="compositionally biased region" description="Acidic residues" evidence="1">
    <location>
        <begin position="335"/>
        <end position="344"/>
    </location>
</feature>
<feature type="compositionally biased region" description="Low complexity" evidence="1">
    <location>
        <begin position="386"/>
        <end position="407"/>
    </location>
</feature>
<feature type="compositionally biased region" description="Low complexity" evidence="1">
    <location>
        <begin position="324"/>
        <end position="334"/>
    </location>
</feature>
<feature type="compositionally biased region" description="Acidic residues" evidence="1">
    <location>
        <begin position="176"/>
        <end position="194"/>
    </location>
</feature>
<proteinExistence type="predicted"/>
<feature type="compositionally biased region" description="Low complexity" evidence="1">
    <location>
        <begin position="88"/>
        <end position="98"/>
    </location>
</feature>
<feature type="compositionally biased region" description="Low complexity" evidence="1">
    <location>
        <begin position="126"/>
        <end position="155"/>
    </location>
</feature>
<feature type="region of interest" description="Disordered" evidence="1">
    <location>
        <begin position="461"/>
        <end position="531"/>
    </location>
</feature>
<feature type="region of interest" description="Disordered" evidence="1">
    <location>
        <begin position="223"/>
        <end position="242"/>
    </location>
</feature>
<feature type="region of interest" description="Disordered" evidence="1">
    <location>
        <begin position="618"/>
        <end position="663"/>
    </location>
</feature>
<reference evidence="2 3" key="1">
    <citation type="submission" date="2020-02" db="EMBL/GenBank/DDBJ databases">
        <title>Rhodobacter algicola sp. nov., isolated from microalga culture.</title>
        <authorList>
            <person name="Park C.-Y."/>
        </authorList>
    </citation>
    <scope>NUCLEOTIDE SEQUENCE [LARGE SCALE GENOMIC DNA]</scope>
    <source>
        <strain evidence="2 3">ETT8</strain>
    </source>
</reference>
<dbReference type="AlphaFoldDB" id="A0A6B3RIJ4"/>
<feature type="compositionally biased region" description="Acidic residues" evidence="1">
    <location>
        <begin position="314"/>
        <end position="323"/>
    </location>
</feature>
<comment type="caution">
    <text evidence="2">The sequence shown here is derived from an EMBL/GenBank/DDBJ whole genome shotgun (WGS) entry which is preliminary data.</text>
</comment>
<feature type="compositionally biased region" description="Low complexity" evidence="1">
    <location>
        <begin position="223"/>
        <end position="236"/>
    </location>
</feature>
<evidence type="ECO:0000313" key="3">
    <source>
        <dbReference type="Proteomes" id="UP000481421"/>
    </source>
</evidence>
<feature type="compositionally biased region" description="Basic and acidic residues" evidence="1">
    <location>
        <begin position="517"/>
        <end position="527"/>
    </location>
</feature>
<name>A0A6B3RIJ4_9RHOB</name>
<accession>A0A6B3RIJ4</accession>
<feature type="compositionally biased region" description="Low complexity" evidence="1">
    <location>
        <begin position="468"/>
        <end position="504"/>
    </location>
</feature>
<feature type="compositionally biased region" description="Low complexity" evidence="1">
    <location>
        <begin position="625"/>
        <end position="645"/>
    </location>
</feature>
<feature type="region of interest" description="Disordered" evidence="1">
    <location>
        <begin position="314"/>
        <end position="418"/>
    </location>
</feature>
<protein>
    <submittedName>
        <fullName evidence="2">Uncharacterized protein</fullName>
    </submittedName>
</protein>
<dbReference type="EMBL" id="JAAIKE010000001">
    <property type="protein sequence ID" value="NEX45830.1"/>
    <property type="molecule type" value="Genomic_DNA"/>
</dbReference>
<organism evidence="2 3">
    <name type="scientific">Pseudotabrizicola algicola</name>
    <dbReference type="NCBI Taxonomy" id="2709381"/>
    <lineage>
        <taxon>Bacteria</taxon>
        <taxon>Pseudomonadati</taxon>
        <taxon>Pseudomonadota</taxon>
        <taxon>Alphaproteobacteria</taxon>
        <taxon>Rhodobacterales</taxon>
        <taxon>Paracoccaceae</taxon>
        <taxon>Pseudotabrizicola</taxon>
    </lineage>
</organism>
<gene>
    <name evidence="2" type="ORF">G3572_06415</name>
</gene>
<keyword evidence="3" id="KW-1185">Reference proteome</keyword>
<feature type="compositionally biased region" description="Low complexity" evidence="1">
    <location>
        <begin position="63"/>
        <end position="74"/>
    </location>
</feature>
<evidence type="ECO:0000256" key="1">
    <source>
        <dbReference type="SAM" id="MobiDB-lite"/>
    </source>
</evidence>
<sequence length="774" mass="80524">MKAIAEYFRDLAAEDRYFGAEPPQPDAAMLHRIAEREIQRRVEAKIQDNGVILRAGETDAIAAPRPLDRAAPAASQPETAPQPVVDMPARAPATRPAPVLAQPATAAVAEGSTESVAEKLSRLRKAAAQQQEAPQTAAVVSVATPIAEEAAPAENIAEDTAGPTAPAPLDQIADNLPEDEAEPTPEALPEEDAPAAEAFDALQDDAVDAEEVLDLLALDVGSDAAPPVAPEAPATVEEPDLDLAAVLAQTEADDAPEAQAEAALDDDEGDDAMLASLVAEAAAEDEAEEAALVEEAPADADDALLVSLAALVDPEEAEAEETASETQAAAAPADVDTEETDYVDALESYAEVDAASDEETDAAEVLTPDTPAAESETEQEPEQDQVAAVAAPIPAAEADATAPVRPVRPVRPARPAQIERPSVPADLVAELAAEAIAETESRTPISVEKLQRARARVIKIRRSETSGSAELAPAPAAPAPAAASPAVLSAEAEAALAAELASLEQDSPAKAAPAEPTPDRRAARPAEDVPVNRLMAEASTQMEVPDAKRRQSAIAHLKAAVAATIAERRATGSTLAGNGSEKMGAYRNDLAKVMRPAEPPVPQEERPSPLVLVSEQRVDRPAPPAARQTPAPAPAPAAAAPVQPVRPRRPVAGPSANGFSPDLSIAAEDDEDDENIFDVESGFPEFAERLGATELHELLEAAAAYIACVEGRDSFTRPQLMRHISAASEGLSREDGLRSFGTLLRDGVIERSRRGQFAINQGSPLLAEARKFAG</sequence>
<feature type="region of interest" description="Disordered" evidence="1">
    <location>
        <begin position="63"/>
        <end position="205"/>
    </location>
</feature>
<dbReference type="Proteomes" id="UP000481421">
    <property type="component" value="Unassembled WGS sequence"/>
</dbReference>